<dbReference type="GO" id="GO:0016747">
    <property type="term" value="F:acyltransferase activity, transferring groups other than amino-acyl groups"/>
    <property type="evidence" value="ECO:0007669"/>
    <property type="project" value="InterPro"/>
</dbReference>
<feature type="transmembrane region" description="Helical" evidence="1">
    <location>
        <begin position="87"/>
        <end position="106"/>
    </location>
</feature>
<keyword evidence="3" id="KW-0808">Transferase</keyword>
<proteinExistence type="predicted"/>
<keyword evidence="1" id="KW-0472">Membrane</keyword>
<comment type="caution">
    <text evidence="3">The sequence shown here is derived from an EMBL/GenBank/DDBJ whole genome shotgun (WGS) entry which is preliminary data.</text>
</comment>
<dbReference type="EMBL" id="JARPXL010000001">
    <property type="protein sequence ID" value="MDT2542954.1"/>
    <property type="molecule type" value="Genomic_DNA"/>
</dbReference>
<evidence type="ECO:0000256" key="1">
    <source>
        <dbReference type="SAM" id="Phobius"/>
    </source>
</evidence>
<sequence>MKERKSNIELLRIISMLLIISTHLFVVSGVRFSDYGDGVSRNEFIAQIMGLGGKLGNTIFIVITGYFGINAKNINEKILKLINQTHFYAVIMLILTLILGISVSKYEIVKSIFPIFTGSYWFITVYVCLLFFSPFINLLLHKLTKENFIKLILGLFILTTILPITSNTSFDSVGIYDFDIFVLLYIIGFFFRKYPLKQNSIWYLLITSLLLNIIMIISVLDIDIMSSLLQKPKLLNKIYFFNRQQSPLLILCGVSVFLFFEKIELKQNIIINSVSKTVLGVYLIHGNIFFHRYFYTHFLKFQDLLEASMWKYLFHGMTITLVIFLICSLIEYLRQKLFLITFLNNFLSAINNKIINITSSFFKRL</sequence>
<reference evidence="3" key="1">
    <citation type="submission" date="2023-03" db="EMBL/GenBank/DDBJ databases">
        <authorList>
            <person name="Shen W."/>
            <person name="Cai J."/>
        </authorList>
    </citation>
    <scope>NUCLEOTIDE SEQUENCE</scope>
    <source>
        <strain evidence="3">Y15</strain>
    </source>
</reference>
<feature type="transmembrane region" description="Helical" evidence="1">
    <location>
        <begin position="277"/>
        <end position="294"/>
    </location>
</feature>
<feature type="transmembrane region" description="Helical" evidence="1">
    <location>
        <begin position="147"/>
        <end position="166"/>
    </location>
</feature>
<dbReference type="AlphaFoldDB" id="A0AAW8T5K1"/>
<keyword evidence="3" id="KW-0012">Acyltransferase</keyword>
<protein>
    <submittedName>
        <fullName evidence="3">Acyltransferase family protein</fullName>
    </submittedName>
</protein>
<dbReference type="InterPro" id="IPR002656">
    <property type="entry name" value="Acyl_transf_3_dom"/>
</dbReference>
<feature type="transmembrane region" description="Helical" evidence="1">
    <location>
        <begin position="314"/>
        <end position="333"/>
    </location>
</feature>
<keyword evidence="1" id="KW-0812">Transmembrane</keyword>
<feature type="transmembrane region" description="Helical" evidence="1">
    <location>
        <begin position="172"/>
        <end position="191"/>
    </location>
</feature>
<name>A0AAW8T5K1_9ENTE</name>
<accession>A0AAW8T5K1</accession>
<feature type="transmembrane region" description="Helical" evidence="1">
    <location>
        <begin position="12"/>
        <end position="32"/>
    </location>
</feature>
<evidence type="ECO:0000313" key="3">
    <source>
        <dbReference type="EMBL" id="MDT2542954.1"/>
    </source>
</evidence>
<organism evidence="3 4">
    <name type="scientific">Enterococcus raffinosus</name>
    <dbReference type="NCBI Taxonomy" id="71452"/>
    <lineage>
        <taxon>Bacteria</taxon>
        <taxon>Bacillati</taxon>
        <taxon>Bacillota</taxon>
        <taxon>Bacilli</taxon>
        <taxon>Lactobacillales</taxon>
        <taxon>Enterococcaceae</taxon>
        <taxon>Enterococcus</taxon>
    </lineage>
</organism>
<feature type="domain" description="Acyltransferase 3" evidence="2">
    <location>
        <begin position="7"/>
        <end position="330"/>
    </location>
</feature>
<feature type="transmembrane region" description="Helical" evidence="1">
    <location>
        <begin position="44"/>
        <end position="67"/>
    </location>
</feature>
<feature type="transmembrane region" description="Helical" evidence="1">
    <location>
        <begin position="203"/>
        <end position="228"/>
    </location>
</feature>
<dbReference type="RefSeq" id="WP_222225614.1">
    <property type="nucleotide sequence ID" value="NZ_CP081846.1"/>
</dbReference>
<dbReference type="Proteomes" id="UP001254770">
    <property type="component" value="Unassembled WGS sequence"/>
</dbReference>
<gene>
    <name evidence="3" type="ORF">P7D69_01160</name>
</gene>
<evidence type="ECO:0000259" key="2">
    <source>
        <dbReference type="Pfam" id="PF01757"/>
    </source>
</evidence>
<evidence type="ECO:0000313" key="4">
    <source>
        <dbReference type="Proteomes" id="UP001254770"/>
    </source>
</evidence>
<keyword evidence="1" id="KW-1133">Transmembrane helix</keyword>
<dbReference type="Pfam" id="PF01757">
    <property type="entry name" value="Acyl_transf_3"/>
    <property type="match status" value="1"/>
</dbReference>
<feature type="transmembrane region" description="Helical" evidence="1">
    <location>
        <begin position="118"/>
        <end position="140"/>
    </location>
</feature>